<feature type="coiled-coil region" evidence="8">
    <location>
        <begin position="125"/>
        <end position="152"/>
    </location>
</feature>
<dbReference type="RefSeq" id="WP_166270045.1">
    <property type="nucleotide sequence ID" value="NZ_CP048029.1"/>
</dbReference>
<dbReference type="InterPro" id="IPR003594">
    <property type="entry name" value="HATPase_dom"/>
</dbReference>
<comment type="catalytic activity">
    <reaction evidence="1">
        <text>ATP + protein L-histidine = ADP + protein N-phospho-L-histidine.</text>
        <dbReference type="EC" id="2.7.13.3"/>
    </reaction>
</comment>
<feature type="domain" description="Histidine kinase" evidence="9">
    <location>
        <begin position="177"/>
        <end position="398"/>
    </location>
</feature>
<proteinExistence type="predicted"/>
<dbReference type="InterPro" id="IPR003661">
    <property type="entry name" value="HisK_dim/P_dom"/>
</dbReference>
<keyword evidence="5" id="KW-0418">Kinase</keyword>
<dbReference type="AlphaFoldDB" id="A0A6G7VBV6"/>
<evidence type="ECO:0000256" key="6">
    <source>
        <dbReference type="ARBA" id="ARBA00023012"/>
    </source>
</evidence>
<dbReference type="SMART" id="SM00387">
    <property type="entry name" value="HATPase_c"/>
    <property type="match status" value="1"/>
</dbReference>
<dbReference type="Gene3D" id="3.40.50.2300">
    <property type="match status" value="1"/>
</dbReference>
<dbReference type="SUPFAM" id="SSF52172">
    <property type="entry name" value="CheY-like"/>
    <property type="match status" value="1"/>
</dbReference>
<dbReference type="Gene3D" id="1.10.287.130">
    <property type="match status" value="1"/>
</dbReference>
<dbReference type="PROSITE" id="PS50110">
    <property type="entry name" value="RESPONSE_REGULATORY"/>
    <property type="match status" value="1"/>
</dbReference>
<dbReference type="Proteomes" id="UP000502699">
    <property type="component" value="Chromosome"/>
</dbReference>
<accession>A0A6G7VBV6</accession>
<dbReference type="Pfam" id="PF00072">
    <property type="entry name" value="Response_reg"/>
    <property type="match status" value="1"/>
</dbReference>
<reference evidence="12" key="1">
    <citation type="submission" date="2020-01" db="EMBL/GenBank/DDBJ databases">
        <title>Caldichromatium gen. nov., sp. nov., a thermophilic purple sulfur bacterium member of the family Chromatiaceae isolated from Nakabusa hot spring, Japan.</title>
        <authorList>
            <person name="Saini M.K."/>
            <person name="Hanada S."/>
            <person name="Tank M."/>
        </authorList>
    </citation>
    <scope>NUCLEOTIDE SEQUENCE [LARGE SCALE GENOMIC DNA]</scope>
    <source>
        <strain evidence="12">No.7</strain>
    </source>
</reference>
<evidence type="ECO:0000256" key="2">
    <source>
        <dbReference type="ARBA" id="ARBA00012438"/>
    </source>
</evidence>
<keyword evidence="4" id="KW-0808">Transferase</keyword>
<protein>
    <recommendedName>
        <fullName evidence="2">histidine kinase</fullName>
        <ecNumber evidence="2">2.7.13.3</ecNumber>
    </recommendedName>
</protein>
<dbReference type="GO" id="GO:0000155">
    <property type="term" value="F:phosphorelay sensor kinase activity"/>
    <property type="evidence" value="ECO:0007669"/>
    <property type="project" value="InterPro"/>
</dbReference>
<organism evidence="11 12">
    <name type="scientific">Caldichromatium japonicum</name>
    <dbReference type="NCBI Taxonomy" id="2699430"/>
    <lineage>
        <taxon>Bacteria</taxon>
        <taxon>Pseudomonadati</taxon>
        <taxon>Pseudomonadota</taxon>
        <taxon>Gammaproteobacteria</taxon>
        <taxon>Chromatiales</taxon>
        <taxon>Chromatiaceae</taxon>
        <taxon>Caldichromatium</taxon>
    </lineage>
</organism>
<feature type="domain" description="Response regulatory" evidence="10">
    <location>
        <begin position="7"/>
        <end position="123"/>
    </location>
</feature>
<dbReference type="PROSITE" id="PS50109">
    <property type="entry name" value="HIS_KIN"/>
    <property type="match status" value="1"/>
</dbReference>
<evidence type="ECO:0000313" key="11">
    <source>
        <dbReference type="EMBL" id="QIK37277.1"/>
    </source>
</evidence>
<dbReference type="SMART" id="SM00388">
    <property type="entry name" value="HisKA"/>
    <property type="match status" value="1"/>
</dbReference>
<dbReference type="FunFam" id="3.30.565.10:FF:000010">
    <property type="entry name" value="Sensor histidine kinase RcsC"/>
    <property type="match status" value="1"/>
</dbReference>
<name>A0A6G7VBV6_9GAMM</name>
<sequence length="484" mass="53727">MIEEQARILVVDDTLTNVEILLGMLEDSYDTSFALSGRQALELIKRFGNPDLILLDVMMPELDGYAVCAVLKSDPATREIPVIFVTARTDVESEMRALAAGGVDFVHKPVNRAILCARIALHLELKRREQALRAANEELARHRDHLEDLISARVRELAQARDEAESANRAKSVFLTTIGHEFLTPLHQILGLAYLAKQGAQDEHARAQIDALERAAQRLHQLINNLLTLSRAESERLEIKETDFEVAALCSRVMERFAARAAAKGLALEQMLAFEPPLWVRGDDLHLEQVLDALLSNAVKFSEKGRIQLKVGLWERRPHAVRIRFVVVDQGTGLVPEIQGRLFEPFQQGDGSLNRRYEGVGLGLALARRLIKLMGGEMGVESELGQGSTFWFELRLPLGTAPTSETTAVPQASPVLEGEALRQAVEDLAHLLEQNDVTAHTLYFDAPSLYEPALKGREEVFRAALTNYDFETALAVLRAQGDAS</sequence>
<evidence type="ECO:0000313" key="12">
    <source>
        <dbReference type="Proteomes" id="UP000502699"/>
    </source>
</evidence>
<evidence type="ECO:0000256" key="5">
    <source>
        <dbReference type="ARBA" id="ARBA00022777"/>
    </source>
</evidence>
<dbReference type="Pfam" id="PF02518">
    <property type="entry name" value="HATPase_c"/>
    <property type="match status" value="1"/>
</dbReference>
<evidence type="ECO:0000256" key="4">
    <source>
        <dbReference type="ARBA" id="ARBA00022679"/>
    </source>
</evidence>
<evidence type="ECO:0000256" key="1">
    <source>
        <dbReference type="ARBA" id="ARBA00000085"/>
    </source>
</evidence>
<dbReference type="InterPro" id="IPR036097">
    <property type="entry name" value="HisK_dim/P_sf"/>
</dbReference>
<dbReference type="Pfam" id="PF00512">
    <property type="entry name" value="HisKA"/>
    <property type="match status" value="1"/>
</dbReference>
<evidence type="ECO:0000259" key="10">
    <source>
        <dbReference type="PROSITE" id="PS50110"/>
    </source>
</evidence>
<keyword evidence="3 7" id="KW-0597">Phosphoprotein</keyword>
<dbReference type="KEGG" id="cjap:GWK36_03915"/>
<evidence type="ECO:0000256" key="7">
    <source>
        <dbReference type="PROSITE-ProRule" id="PRU00169"/>
    </source>
</evidence>
<dbReference type="InterPro" id="IPR036890">
    <property type="entry name" value="HATPase_C_sf"/>
</dbReference>
<dbReference type="CDD" id="cd16922">
    <property type="entry name" value="HATPase_EvgS-ArcB-TorS-like"/>
    <property type="match status" value="1"/>
</dbReference>
<dbReference type="GO" id="GO:0005886">
    <property type="term" value="C:plasma membrane"/>
    <property type="evidence" value="ECO:0007669"/>
    <property type="project" value="TreeGrafter"/>
</dbReference>
<dbReference type="SUPFAM" id="SSF55874">
    <property type="entry name" value="ATPase domain of HSP90 chaperone/DNA topoisomerase II/histidine kinase"/>
    <property type="match status" value="1"/>
</dbReference>
<dbReference type="EMBL" id="CP048029">
    <property type="protein sequence ID" value="QIK37277.1"/>
    <property type="molecule type" value="Genomic_DNA"/>
</dbReference>
<dbReference type="GO" id="GO:0009927">
    <property type="term" value="F:histidine phosphotransfer kinase activity"/>
    <property type="evidence" value="ECO:0007669"/>
    <property type="project" value="TreeGrafter"/>
</dbReference>
<dbReference type="InterPro" id="IPR011006">
    <property type="entry name" value="CheY-like_superfamily"/>
</dbReference>
<keyword evidence="12" id="KW-1185">Reference proteome</keyword>
<dbReference type="SUPFAM" id="SSF47384">
    <property type="entry name" value="Homodimeric domain of signal transducing histidine kinase"/>
    <property type="match status" value="1"/>
</dbReference>
<dbReference type="CDD" id="cd00082">
    <property type="entry name" value="HisKA"/>
    <property type="match status" value="1"/>
</dbReference>
<keyword evidence="8" id="KW-0175">Coiled coil</keyword>
<dbReference type="Gene3D" id="3.30.565.10">
    <property type="entry name" value="Histidine kinase-like ATPase, C-terminal domain"/>
    <property type="match status" value="1"/>
</dbReference>
<dbReference type="PRINTS" id="PR00344">
    <property type="entry name" value="BCTRLSENSOR"/>
</dbReference>
<dbReference type="InterPro" id="IPR005467">
    <property type="entry name" value="His_kinase_dom"/>
</dbReference>
<dbReference type="PANTHER" id="PTHR43047">
    <property type="entry name" value="TWO-COMPONENT HISTIDINE PROTEIN KINASE"/>
    <property type="match status" value="1"/>
</dbReference>
<keyword evidence="6" id="KW-0902">Two-component regulatory system</keyword>
<evidence type="ECO:0000256" key="3">
    <source>
        <dbReference type="ARBA" id="ARBA00022553"/>
    </source>
</evidence>
<dbReference type="InterPro" id="IPR004358">
    <property type="entry name" value="Sig_transdc_His_kin-like_C"/>
</dbReference>
<feature type="modified residue" description="4-aspartylphosphate" evidence="7">
    <location>
        <position position="56"/>
    </location>
</feature>
<dbReference type="SMART" id="SM00448">
    <property type="entry name" value="REC"/>
    <property type="match status" value="1"/>
</dbReference>
<dbReference type="InterPro" id="IPR001789">
    <property type="entry name" value="Sig_transdc_resp-reg_receiver"/>
</dbReference>
<evidence type="ECO:0000259" key="9">
    <source>
        <dbReference type="PROSITE" id="PS50109"/>
    </source>
</evidence>
<gene>
    <name evidence="11" type="ORF">GWK36_03915</name>
</gene>
<dbReference type="EC" id="2.7.13.3" evidence="2"/>
<evidence type="ECO:0000256" key="8">
    <source>
        <dbReference type="SAM" id="Coils"/>
    </source>
</evidence>